<dbReference type="SUPFAM" id="SSF55781">
    <property type="entry name" value="GAF domain-like"/>
    <property type="match status" value="1"/>
</dbReference>
<dbReference type="InterPro" id="IPR000014">
    <property type="entry name" value="PAS"/>
</dbReference>
<proteinExistence type="predicted"/>
<feature type="non-terminal residue" evidence="2">
    <location>
        <position position="266"/>
    </location>
</feature>
<dbReference type="Pfam" id="PF08447">
    <property type="entry name" value="PAS_3"/>
    <property type="match status" value="1"/>
</dbReference>
<dbReference type="EMBL" id="BARS01027091">
    <property type="protein sequence ID" value="GAG07970.1"/>
    <property type="molecule type" value="Genomic_DNA"/>
</dbReference>
<dbReference type="Gene3D" id="3.30.450.20">
    <property type="entry name" value="PAS domain"/>
    <property type="match status" value="1"/>
</dbReference>
<dbReference type="InterPro" id="IPR035965">
    <property type="entry name" value="PAS-like_dom_sf"/>
</dbReference>
<reference evidence="2" key="1">
    <citation type="journal article" date="2014" name="Front. Microbiol.">
        <title>High frequency of phylogenetically diverse reductive dehalogenase-homologous genes in deep subseafloor sedimentary metagenomes.</title>
        <authorList>
            <person name="Kawai M."/>
            <person name="Futagami T."/>
            <person name="Toyoda A."/>
            <person name="Takaki Y."/>
            <person name="Nishi S."/>
            <person name="Hori S."/>
            <person name="Arai W."/>
            <person name="Tsubouchi T."/>
            <person name="Morono Y."/>
            <person name="Uchiyama I."/>
            <person name="Ito T."/>
            <person name="Fujiyama A."/>
            <person name="Inagaki F."/>
            <person name="Takami H."/>
        </authorList>
    </citation>
    <scope>NUCLEOTIDE SEQUENCE</scope>
    <source>
        <strain evidence="2">Expedition CK06-06</strain>
    </source>
</reference>
<dbReference type="CDD" id="cd00130">
    <property type="entry name" value="PAS"/>
    <property type="match status" value="1"/>
</dbReference>
<dbReference type="PROSITE" id="PS50112">
    <property type="entry name" value="PAS"/>
    <property type="match status" value="1"/>
</dbReference>
<dbReference type="Gene3D" id="3.30.450.40">
    <property type="match status" value="1"/>
</dbReference>
<organism evidence="2">
    <name type="scientific">marine sediment metagenome</name>
    <dbReference type="NCBI Taxonomy" id="412755"/>
    <lineage>
        <taxon>unclassified sequences</taxon>
        <taxon>metagenomes</taxon>
        <taxon>ecological metagenomes</taxon>
    </lineage>
</organism>
<protein>
    <recommendedName>
        <fullName evidence="1">PAS domain-containing protein</fullName>
    </recommendedName>
</protein>
<dbReference type="InterPro" id="IPR001610">
    <property type="entry name" value="PAC"/>
</dbReference>
<gene>
    <name evidence="2" type="ORF">S01H1_42589</name>
</gene>
<feature type="domain" description="PAS" evidence="1">
    <location>
        <begin position="1"/>
        <end position="70"/>
    </location>
</feature>
<dbReference type="InterPro" id="IPR029016">
    <property type="entry name" value="GAF-like_dom_sf"/>
</dbReference>
<feature type="non-terminal residue" evidence="2">
    <location>
        <position position="1"/>
    </location>
</feature>
<dbReference type="SMART" id="SM00091">
    <property type="entry name" value="PAS"/>
    <property type="match status" value="1"/>
</dbReference>
<dbReference type="AlphaFoldDB" id="X0UQN5"/>
<dbReference type="InterPro" id="IPR013655">
    <property type="entry name" value="PAS_fold_3"/>
</dbReference>
<evidence type="ECO:0000259" key="1">
    <source>
        <dbReference type="PROSITE" id="PS50112"/>
    </source>
</evidence>
<dbReference type="NCBIfam" id="TIGR00229">
    <property type="entry name" value="sensory_box"/>
    <property type="match status" value="1"/>
</dbReference>
<dbReference type="SMART" id="SM00086">
    <property type="entry name" value="PAC"/>
    <property type="match status" value="1"/>
</dbReference>
<name>X0UQN5_9ZZZZ</name>
<comment type="caution">
    <text evidence="2">The sequence shown here is derived from an EMBL/GenBank/DDBJ whole genome shotgun (WGS) entry which is preliminary data.</text>
</comment>
<evidence type="ECO:0000313" key="2">
    <source>
        <dbReference type="EMBL" id="GAG07970.1"/>
    </source>
</evidence>
<accession>X0UQN5</accession>
<sequence length="266" mass="29947">EEKFRSMVQHMTDMIWIIDKETRFLYETPSCSGILGYDPGFLLGMDALEFIHPDDLESVQSALGEVFDKVNPFLPTAFRFRHADGRWIELEAVANNLLDHPAINGIVVTARDITERKGDEKAQAMLLNISEAANTIDSLEQFLGMIHNEMGALVDATNFYVALYDEMKDIYTFPFWLDNYEPGPRAPQAMPNSLTDFVRRSGVPLLADTEMFALLQEKGRVQPFGHPAKIWLGVPLKTSQGTKGVLVMQSYSDSNKFSNSDLDMLS</sequence>
<dbReference type="SUPFAM" id="SSF55785">
    <property type="entry name" value="PYP-like sensor domain (PAS domain)"/>
    <property type="match status" value="1"/>
</dbReference>